<keyword evidence="1" id="KW-0456">Lyase</keyword>
<evidence type="ECO:0000256" key="1">
    <source>
        <dbReference type="ARBA" id="ARBA00023239"/>
    </source>
</evidence>
<dbReference type="InterPro" id="IPR002220">
    <property type="entry name" value="DapA-like"/>
</dbReference>
<evidence type="ECO:0000313" key="2">
    <source>
        <dbReference type="EMBL" id="SFN87347.1"/>
    </source>
</evidence>
<protein>
    <recommendedName>
        <fullName evidence="4">Dihydrodipicolinate synthase/N-acetylneuraminate lyase</fullName>
    </recommendedName>
</protein>
<dbReference type="Gene3D" id="3.20.20.70">
    <property type="entry name" value="Aldolase class I"/>
    <property type="match status" value="1"/>
</dbReference>
<dbReference type="EMBL" id="FOWD01000003">
    <property type="protein sequence ID" value="SFN87347.1"/>
    <property type="molecule type" value="Genomic_DNA"/>
</dbReference>
<gene>
    <name evidence="2" type="ORF">SAMN04489757_103113</name>
</gene>
<name>A0A1I5CKC1_9FIRM</name>
<dbReference type="AlphaFoldDB" id="A0A1I5CKC1"/>
<dbReference type="SUPFAM" id="SSF51569">
    <property type="entry name" value="Aldolase"/>
    <property type="match status" value="1"/>
</dbReference>
<evidence type="ECO:0008006" key="4">
    <source>
        <dbReference type="Google" id="ProtNLM"/>
    </source>
</evidence>
<dbReference type="Proteomes" id="UP000198806">
    <property type="component" value="Unassembled WGS sequence"/>
</dbReference>
<dbReference type="InterPro" id="IPR013785">
    <property type="entry name" value="Aldolase_TIM"/>
</dbReference>
<dbReference type="GO" id="GO:0016829">
    <property type="term" value="F:lyase activity"/>
    <property type="evidence" value="ECO:0007669"/>
    <property type="project" value="UniProtKB-KW"/>
</dbReference>
<dbReference type="RefSeq" id="WP_091684232.1">
    <property type="nucleotide sequence ID" value="NZ_BAABFM010000006.1"/>
</dbReference>
<proteinExistence type="predicted"/>
<keyword evidence="3" id="KW-1185">Reference proteome</keyword>
<dbReference type="STRING" id="1527.SAMN04489757_103113"/>
<evidence type="ECO:0000313" key="3">
    <source>
        <dbReference type="Proteomes" id="UP000198806"/>
    </source>
</evidence>
<reference evidence="2 3" key="1">
    <citation type="submission" date="2016-10" db="EMBL/GenBank/DDBJ databases">
        <authorList>
            <person name="de Groot N.N."/>
        </authorList>
    </citation>
    <scope>NUCLEOTIDE SEQUENCE [LARGE SCALE GENOMIC DNA]</scope>
    <source>
        <strain evidence="2 3">DSM 1283</strain>
    </source>
</reference>
<dbReference type="SMART" id="SM01130">
    <property type="entry name" value="DHDPS"/>
    <property type="match status" value="1"/>
</dbReference>
<organism evidence="2 3">
    <name type="scientific">Anaerocolumna aminovalerica</name>
    <dbReference type="NCBI Taxonomy" id="1527"/>
    <lineage>
        <taxon>Bacteria</taxon>
        <taxon>Bacillati</taxon>
        <taxon>Bacillota</taxon>
        <taxon>Clostridia</taxon>
        <taxon>Lachnospirales</taxon>
        <taxon>Lachnospiraceae</taxon>
        <taxon>Anaerocolumna</taxon>
    </lineage>
</organism>
<accession>A0A1I5CKC1</accession>
<sequence>MAKGLDRDILNLLRTGTVIPACPLAITKDRVFDEFTQRVLLHYYLEAKAGGIAVGVHTTQFNIRDAKHNLYERLLGVVHDEIISSNIQRPFIKIAGVCGETEQARKEAMTAGKIGYDMVLLSMGGLNSYTEYEILERTKRIADIMPVFGFYLQPNAGGRRFSYEFWKKFADIEGVLAIKTAPFNRYDTLDVLRAVCSSNRCEEISIYTGNDDNIVADLLTTYKFNINGHVIEKEICGGLLGHWAVWTSKAVELLEKIKKAKETGAGFEDLLRLGTQITDCNAAFFDVNNNFFGCIPGINEILARQGLLKGNWCLDEKEILGEGQMEEIDRVYMSYPELNDDKFIADNIEKWKEIVRVK</sequence>
<dbReference type="OrthoDB" id="9770698at2"/>